<dbReference type="GO" id="GO:0009423">
    <property type="term" value="P:chorismate biosynthetic process"/>
    <property type="evidence" value="ECO:0007669"/>
    <property type="project" value="UniProtKB-UniRule"/>
</dbReference>
<keyword evidence="6 11" id="KW-0547">Nucleotide-binding</keyword>
<dbReference type="PANTHER" id="PTHR21087">
    <property type="entry name" value="SHIKIMATE KINASE"/>
    <property type="match status" value="1"/>
</dbReference>
<dbReference type="HOGENOM" id="CLU_057607_4_0_0"/>
<dbReference type="PROSITE" id="PS01128">
    <property type="entry name" value="SHIKIMATE_KINASE"/>
    <property type="match status" value="1"/>
</dbReference>
<keyword evidence="5 11" id="KW-0808">Transferase</keyword>
<feature type="binding site" evidence="11">
    <location>
        <position position="14"/>
    </location>
    <ligand>
        <name>Mg(2+)</name>
        <dbReference type="ChEBI" id="CHEBI:18420"/>
    </ligand>
</feature>
<keyword evidence="13" id="KW-1185">Reference proteome</keyword>
<dbReference type="CDD" id="cd00464">
    <property type="entry name" value="SK"/>
    <property type="match status" value="1"/>
</dbReference>
<comment type="function">
    <text evidence="11">Catalyzes the specific phosphorylation of the 3-hydroxyl group of shikimic acid using ATP as a cosubstrate.</text>
</comment>
<comment type="subcellular location">
    <subcellularLocation>
        <location evidence="11">Cytoplasm</location>
    </subcellularLocation>
</comment>
<evidence type="ECO:0000256" key="1">
    <source>
        <dbReference type="ARBA" id="ARBA00004842"/>
    </source>
</evidence>
<keyword evidence="11" id="KW-0460">Magnesium</keyword>
<keyword evidence="11" id="KW-0479">Metal-binding</keyword>
<comment type="similarity">
    <text evidence="2 11">Belongs to the shikimate kinase family.</text>
</comment>
<evidence type="ECO:0000313" key="13">
    <source>
        <dbReference type="Proteomes" id="UP000001691"/>
    </source>
</evidence>
<dbReference type="AlphaFoldDB" id="B1GZT4"/>
<dbReference type="RefSeq" id="WP_015423293.1">
    <property type="nucleotide sequence ID" value="NC_020419.1"/>
</dbReference>
<keyword evidence="8 11" id="KW-0067">ATP-binding</keyword>
<dbReference type="Gene3D" id="3.40.50.300">
    <property type="entry name" value="P-loop containing nucleotide triphosphate hydrolases"/>
    <property type="match status" value="1"/>
</dbReference>
<keyword evidence="7 11" id="KW-0418">Kinase</keyword>
<dbReference type="InterPro" id="IPR000623">
    <property type="entry name" value="Shikimate_kinase/TSH1"/>
</dbReference>
<evidence type="ECO:0000256" key="11">
    <source>
        <dbReference type="HAMAP-Rule" id="MF_00109"/>
    </source>
</evidence>
<dbReference type="InterPro" id="IPR031322">
    <property type="entry name" value="Shikimate/glucono_kinase"/>
</dbReference>
<feature type="binding site" evidence="11">
    <location>
        <position position="56"/>
    </location>
    <ligand>
        <name>substrate</name>
    </ligand>
</feature>
<dbReference type="InterPro" id="IPR023000">
    <property type="entry name" value="Shikimate_kinase_CS"/>
</dbReference>
<keyword evidence="11" id="KW-0963">Cytoplasm</keyword>
<evidence type="ECO:0000256" key="9">
    <source>
        <dbReference type="ARBA" id="ARBA00023141"/>
    </source>
</evidence>
<name>B1GZT4_ENDTX</name>
<dbReference type="EC" id="2.7.1.71" evidence="3 11"/>
<comment type="subunit">
    <text evidence="11">Monomer.</text>
</comment>
<proteinExistence type="inferred from homology"/>
<keyword evidence="9 11" id="KW-0057">Aromatic amino acid biosynthesis</keyword>
<feature type="binding site" evidence="11">
    <location>
        <position position="135"/>
    </location>
    <ligand>
        <name>substrate</name>
    </ligand>
</feature>
<keyword evidence="4 11" id="KW-0028">Amino-acid biosynthesis</keyword>
<reference evidence="13" key="1">
    <citation type="journal article" date="2008" name="Proc. Natl. Acad. Sci. U.S.A.">
        <title>Complete genome of the uncultured termite group 1 bacteria in a single host protist cell.</title>
        <authorList>
            <person name="Hongoh Y."/>
            <person name="Sharma V.K."/>
            <person name="Prakash T."/>
            <person name="Noda S."/>
            <person name="Taylor T.D."/>
            <person name="Kudo T."/>
            <person name="Sakaki Y."/>
            <person name="Toyoda A."/>
            <person name="Hattori M."/>
            <person name="Ohkuma M."/>
        </authorList>
    </citation>
    <scope>NUCLEOTIDE SEQUENCE [LARGE SCALE GENOMIC DNA]</scope>
    <source>
        <strain evidence="13">Rs-D17 genomovar Ri2008</strain>
    </source>
</reference>
<evidence type="ECO:0000256" key="4">
    <source>
        <dbReference type="ARBA" id="ARBA00022605"/>
    </source>
</evidence>
<dbReference type="GO" id="GO:0009073">
    <property type="term" value="P:aromatic amino acid family biosynthetic process"/>
    <property type="evidence" value="ECO:0007669"/>
    <property type="project" value="UniProtKB-KW"/>
</dbReference>
<dbReference type="PRINTS" id="PR01100">
    <property type="entry name" value="SHIKIMTKNASE"/>
</dbReference>
<evidence type="ECO:0000256" key="8">
    <source>
        <dbReference type="ARBA" id="ARBA00022840"/>
    </source>
</evidence>
<dbReference type="STRING" id="471821.TGRD_283"/>
<dbReference type="KEGG" id="rsd:TGRD_281"/>
<comment type="catalytic activity">
    <reaction evidence="10 11">
        <text>shikimate + ATP = 3-phosphoshikimate + ADP + H(+)</text>
        <dbReference type="Rhea" id="RHEA:13121"/>
        <dbReference type="ChEBI" id="CHEBI:15378"/>
        <dbReference type="ChEBI" id="CHEBI:30616"/>
        <dbReference type="ChEBI" id="CHEBI:36208"/>
        <dbReference type="ChEBI" id="CHEBI:145989"/>
        <dbReference type="ChEBI" id="CHEBI:456216"/>
        <dbReference type="EC" id="2.7.1.71"/>
    </reaction>
</comment>
<dbReference type="Proteomes" id="UP000001691">
    <property type="component" value="Chromosome"/>
</dbReference>
<evidence type="ECO:0000256" key="3">
    <source>
        <dbReference type="ARBA" id="ARBA00012154"/>
    </source>
</evidence>
<dbReference type="GO" id="GO:0005829">
    <property type="term" value="C:cytosol"/>
    <property type="evidence" value="ECO:0007669"/>
    <property type="project" value="TreeGrafter"/>
</dbReference>
<evidence type="ECO:0000256" key="10">
    <source>
        <dbReference type="ARBA" id="ARBA00048567"/>
    </source>
</evidence>
<comment type="cofactor">
    <cofactor evidence="11">
        <name>Mg(2+)</name>
        <dbReference type="ChEBI" id="CHEBI:18420"/>
    </cofactor>
    <text evidence="11">Binds 1 Mg(2+) ion per subunit.</text>
</comment>
<dbReference type="GO" id="GO:0005524">
    <property type="term" value="F:ATP binding"/>
    <property type="evidence" value="ECO:0007669"/>
    <property type="project" value="UniProtKB-UniRule"/>
</dbReference>
<dbReference type="EMBL" id="AP009510">
    <property type="protein sequence ID" value="BAG13766.1"/>
    <property type="molecule type" value="Genomic_DNA"/>
</dbReference>
<gene>
    <name evidence="11" type="primary">aroK</name>
    <name evidence="12" type="ordered locus">TGRD_281</name>
</gene>
<evidence type="ECO:0000256" key="2">
    <source>
        <dbReference type="ARBA" id="ARBA00006997"/>
    </source>
</evidence>
<evidence type="ECO:0000313" key="12">
    <source>
        <dbReference type="EMBL" id="BAG13766.1"/>
    </source>
</evidence>
<feature type="binding site" evidence="11">
    <location>
        <position position="78"/>
    </location>
    <ligand>
        <name>substrate</name>
    </ligand>
</feature>
<protein>
    <recommendedName>
        <fullName evidence="3 11">Shikimate kinase</fullName>
        <shortName evidence="11">SK</shortName>
        <ecNumber evidence="3 11">2.7.1.71</ecNumber>
    </recommendedName>
</protein>
<comment type="caution">
    <text evidence="11">Lacks conserved residue(s) required for the propagation of feature annotation.</text>
</comment>
<dbReference type="PANTHER" id="PTHR21087:SF16">
    <property type="entry name" value="SHIKIMATE KINASE 1, CHLOROPLASTIC"/>
    <property type="match status" value="1"/>
</dbReference>
<comment type="pathway">
    <text evidence="1 11">Metabolic intermediate biosynthesis; chorismate biosynthesis; chorismate from D-erythrose 4-phosphate and phosphoenolpyruvate: step 5/7.</text>
</comment>
<dbReference type="HAMAP" id="MF_00109">
    <property type="entry name" value="Shikimate_kinase"/>
    <property type="match status" value="1"/>
</dbReference>
<evidence type="ECO:0000256" key="6">
    <source>
        <dbReference type="ARBA" id="ARBA00022741"/>
    </source>
</evidence>
<feature type="binding site" evidence="11">
    <location>
        <position position="32"/>
    </location>
    <ligand>
        <name>substrate</name>
    </ligand>
</feature>
<evidence type="ECO:0000256" key="5">
    <source>
        <dbReference type="ARBA" id="ARBA00022679"/>
    </source>
</evidence>
<feature type="binding site" evidence="11">
    <location>
        <position position="116"/>
    </location>
    <ligand>
        <name>ATP</name>
        <dbReference type="ChEBI" id="CHEBI:30616"/>
    </ligand>
</feature>
<organism evidence="12 13">
    <name type="scientific">Endomicrobium trichonymphae</name>
    <dbReference type="NCBI Taxonomy" id="1408204"/>
    <lineage>
        <taxon>Bacteria</taxon>
        <taxon>Pseudomonadati</taxon>
        <taxon>Elusimicrobiota</taxon>
        <taxon>Endomicrobiia</taxon>
        <taxon>Endomicrobiales</taxon>
        <taxon>Endomicrobiaceae</taxon>
        <taxon>Candidatus Endomicrobiellum</taxon>
    </lineage>
</organism>
<dbReference type="GO" id="GO:0004765">
    <property type="term" value="F:shikimate kinase activity"/>
    <property type="evidence" value="ECO:0007669"/>
    <property type="project" value="UniProtKB-UniRule"/>
</dbReference>
<dbReference type="InterPro" id="IPR027417">
    <property type="entry name" value="P-loop_NTPase"/>
</dbReference>
<sequence length="171" mass="19125">MNLVFTGFMGTGKSNTGKIISEKLKMSFFDTDDLVEKKSGFSISDIFKKFGEANFRKMEAETIKEVSEKDSVVISCGGGAVLNPANIANLRKKGIIINLYALAEVIYDRLKDENNRPLLRCEKPLVEIKKLLDFRKSVYADCDFSFDTDGLTAVEVADKVLNNDVIKRLLL</sequence>
<dbReference type="SUPFAM" id="SSF52540">
    <property type="entry name" value="P-loop containing nucleoside triphosphate hydrolases"/>
    <property type="match status" value="1"/>
</dbReference>
<evidence type="ECO:0000256" key="7">
    <source>
        <dbReference type="ARBA" id="ARBA00022777"/>
    </source>
</evidence>
<accession>B1GZT4</accession>
<feature type="binding site" evidence="11">
    <location>
        <begin position="10"/>
        <end position="15"/>
    </location>
    <ligand>
        <name>ATP</name>
        <dbReference type="ChEBI" id="CHEBI:30616"/>
    </ligand>
</feature>
<dbReference type="GO" id="GO:0000287">
    <property type="term" value="F:magnesium ion binding"/>
    <property type="evidence" value="ECO:0007669"/>
    <property type="project" value="UniProtKB-UniRule"/>
</dbReference>
<dbReference type="Pfam" id="PF01202">
    <property type="entry name" value="SKI"/>
    <property type="match status" value="1"/>
</dbReference>
<dbReference type="UniPathway" id="UPA00053">
    <property type="reaction ID" value="UER00088"/>
</dbReference>
<dbReference type="GO" id="GO:0008652">
    <property type="term" value="P:amino acid biosynthetic process"/>
    <property type="evidence" value="ECO:0007669"/>
    <property type="project" value="UniProtKB-KW"/>
</dbReference>